<feature type="compositionally biased region" description="Low complexity" evidence="3">
    <location>
        <begin position="499"/>
        <end position="525"/>
    </location>
</feature>
<evidence type="ECO:0000256" key="1">
    <source>
        <dbReference type="ARBA" id="ARBA00022614"/>
    </source>
</evidence>
<feature type="compositionally biased region" description="Low complexity" evidence="3">
    <location>
        <begin position="483"/>
        <end position="492"/>
    </location>
</feature>
<name>A0A1Y2DZP1_9BASI</name>
<dbReference type="InterPro" id="IPR032675">
    <property type="entry name" value="LRR_dom_sf"/>
</dbReference>
<protein>
    <recommendedName>
        <fullName evidence="6">L domain-like protein</fullName>
    </recommendedName>
</protein>
<dbReference type="InParanoid" id="A0A1Y2DZP1"/>
<evidence type="ECO:0000256" key="2">
    <source>
        <dbReference type="ARBA" id="ARBA00022737"/>
    </source>
</evidence>
<keyword evidence="1" id="KW-0433">Leucine-rich repeat</keyword>
<feature type="compositionally biased region" description="Basic and acidic residues" evidence="3">
    <location>
        <begin position="549"/>
        <end position="559"/>
    </location>
</feature>
<feature type="compositionally biased region" description="Polar residues" evidence="3">
    <location>
        <begin position="1"/>
        <end position="11"/>
    </location>
</feature>
<keyword evidence="5" id="KW-1185">Reference proteome</keyword>
<keyword evidence="2" id="KW-0677">Repeat</keyword>
<dbReference type="STRING" id="106004.A0A1Y2DZP1"/>
<feature type="compositionally biased region" description="Basic and acidic residues" evidence="3">
    <location>
        <begin position="370"/>
        <end position="382"/>
    </location>
</feature>
<dbReference type="SUPFAM" id="SSF52058">
    <property type="entry name" value="L domain-like"/>
    <property type="match status" value="1"/>
</dbReference>
<evidence type="ECO:0000256" key="3">
    <source>
        <dbReference type="SAM" id="MobiDB-lite"/>
    </source>
</evidence>
<reference evidence="4 5" key="1">
    <citation type="submission" date="2016-07" db="EMBL/GenBank/DDBJ databases">
        <title>Pervasive Adenine N6-methylation of Active Genes in Fungi.</title>
        <authorList>
            <consortium name="DOE Joint Genome Institute"/>
            <person name="Mondo S.J."/>
            <person name="Dannebaum R.O."/>
            <person name="Kuo R.C."/>
            <person name="Labutti K."/>
            <person name="Haridas S."/>
            <person name="Kuo A."/>
            <person name="Salamov A."/>
            <person name="Ahrendt S.R."/>
            <person name="Lipzen A."/>
            <person name="Sullivan W."/>
            <person name="Andreopoulos W.B."/>
            <person name="Clum A."/>
            <person name="Lindquist E."/>
            <person name="Daum C."/>
            <person name="Ramamoorthy G.K."/>
            <person name="Gryganskyi A."/>
            <person name="Culley D."/>
            <person name="Magnuson J.K."/>
            <person name="James T.Y."/>
            <person name="O'Malley M.A."/>
            <person name="Stajich J.E."/>
            <person name="Spatafora J.W."/>
            <person name="Visel A."/>
            <person name="Grigoriev I.V."/>
        </authorList>
    </citation>
    <scope>NUCLEOTIDE SEQUENCE [LARGE SCALE GENOMIC DNA]</scope>
    <source>
        <strain evidence="4 5">62-1032</strain>
    </source>
</reference>
<dbReference type="EMBL" id="MCGR01000065">
    <property type="protein sequence ID" value="ORY64753.1"/>
    <property type="molecule type" value="Genomic_DNA"/>
</dbReference>
<dbReference type="PANTHER" id="PTHR46652:SF7">
    <property type="entry name" value="LEUCINE-RICH REPEAT AND IQ DOMAIN-CONTAINING PROTEIN 1"/>
    <property type="match status" value="1"/>
</dbReference>
<dbReference type="OrthoDB" id="1517790at2759"/>
<dbReference type="Proteomes" id="UP000193467">
    <property type="component" value="Unassembled WGS sequence"/>
</dbReference>
<organism evidence="4 5">
    <name type="scientific">Leucosporidium creatinivorum</name>
    <dbReference type="NCBI Taxonomy" id="106004"/>
    <lineage>
        <taxon>Eukaryota</taxon>
        <taxon>Fungi</taxon>
        <taxon>Dikarya</taxon>
        <taxon>Basidiomycota</taxon>
        <taxon>Pucciniomycotina</taxon>
        <taxon>Microbotryomycetes</taxon>
        <taxon>Leucosporidiales</taxon>
        <taxon>Leucosporidium</taxon>
    </lineage>
</organism>
<feature type="compositionally biased region" description="Low complexity" evidence="3">
    <location>
        <begin position="595"/>
        <end position="605"/>
    </location>
</feature>
<dbReference type="Gene3D" id="3.80.10.10">
    <property type="entry name" value="Ribonuclease Inhibitor"/>
    <property type="match status" value="2"/>
</dbReference>
<feature type="compositionally biased region" description="Acidic residues" evidence="3">
    <location>
        <begin position="410"/>
        <end position="428"/>
    </location>
</feature>
<proteinExistence type="predicted"/>
<gene>
    <name evidence="4" type="ORF">BCR35DRAFT_326582</name>
</gene>
<comment type="caution">
    <text evidence="4">The sequence shown here is derived from an EMBL/GenBank/DDBJ whole genome shotgun (WGS) entry which is preliminary data.</text>
</comment>
<evidence type="ECO:0000313" key="4">
    <source>
        <dbReference type="EMBL" id="ORY64753.1"/>
    </source>
</evidence>
<feature type="compositionally biased region" description="Basic residues" evidence="3">
    <location>
        <begin position="463"/>
        <end position="472"/>
    </location>
</feature>
<feature type="region of interest" description="Disordered" evidence="3">
    <location>
        <begin position="366"/>
        <end position="609"/>
    </location>
</feature>
<accession>A0A1Y2DZP1</accession>
<feature type="compositionally biased region" description="Low complexity" evidence="3">
    <location>
        <begin position="24"/>
        <end position="35"/>
    </location>
</feature>
<dbReference type="SMART" id="SM00364">
    <property type="entry name" value="LRR_BAC"/>
    <property type="match status" value="5"/>
</dbReference>
<dbReference type="PANTHER" id="PTHR46652">
    <property type="entry name" value="LEUCINE-RICH REPEAT AND IQ DOMAIN-CONTAINING PROTEIN 1-RELATED"/>
    <property type="match status" value="1"/>
</dbReference>
<evidence type="ECO:0000313" key="5">
    <source>
        <dbReference type="Proteomes" id="UP000193467"/>
    </source>
</evidence>
<feature type="compositionally biased region" description="Low complexity" evidence="3">
    <location>
        <begin position="579"/>
        <end position="588"/>
    </location>
</feature>
<feature type="compositionally biased region" description="Basic and acidic residues" evidence="3">
    <location>
        <begin position="399"/>
        <end position="409"/>
    </location>
</feature>
<feature type="compositionally biased region" description="Basic and acidic residues" evidence="3">
    <location>
        <begin position="429"/>
        <end position="439"/>
    </location>
</feature>
<evidence type="ECO:0008006" key="6">
    <source>
        <dbReference type="Google" id="ProtNLM"/>
    </source>
</evidence>
<sequence length="656" mass="70906">MSDSRPSTSKAPYTKSYGHREGAPSRPRPAQSRPPHANFNKGKAPARDGQDGPPTKGKDTALILAGTILTAPPNLSAHPNLHKLDLSNCGLTSLAFVREARRTLTWLNVSGNNLRAPEAWEGVNELGGLFVLNASNCQLVEIPSVVEVLHSLKALVVTHNKLKTLDHVKNLAHLNTIVVSNNQLDSLPSTLTTLPSLKKISAAHNLLTVGALPDLTSLSHLREVKLNDNPKLASLPPHFATWGKKPLPGTEQSKRAAGLEIVDFGNCGFQDWFALKELGSQGAIVNLGLKGTKVAEEAKAEGFEEFKGKLTILLPKLRILDGQRFDPKFLDLKARRDARAPEQRVLDAGPMGLAINAAKEKPVEIPSEMIAERERAKRERELKKKRKYMREQEPEDEEGEKKDVEGQEEKGEDADEEMKVDGEEDDEEAAAKAKAERRAERARKRKAEAEAAGTPTTEDGEGKKKKRKNRHDARRDAEVNGEASAATTTPAPSKKKAKVASTPSTADKPSSSTPTTTAPTTVDSADPPPRKRGRVSKDPTRPAPAPRAPRPEPTPEERPRKRKDKGGVLSALRGDDSEATAAPVVVKAPEPEPTPATAEVETAAPSKQKTSVLKVVEVQKKKDKREKVDVGSLLGLGAPLEKKEEGGLFGAGGGWD</sequence>
<dbReference type="InterPro" id="IPR050836">
    <property type="entry name" value="SDS22/Internalin_LRR"/>
</dbReference>
<dbReference type="AlphaFoldDB" id="A0A1Y2DZP1"/>
<feature type="region of interest" description="Disordered" evidence="3">
    <location>
        <begin position="1"/>
        <end position="59"/>
    </location>
</feature>